<organism evidence="2 3">
    <name type="scientific">Gopherus agassizii</name>
    <name type="common">Agassiz's desert tortoise</name>
    <dbReference type="NCBI Taxonomy" id="38772"/>
    <lineage>
        <taxon>Eukaryota</taxon>
        <taxon>Metazoa</taxon>
        <taxon>Chordata</taxon>
        <taxon>Craniata</taxon>
        <taxon>Vertebrata</taxon>
        <taxon>Euteleostomi</taxon>
        <taxon>Archelosauria</taxon>
        <taxon>Testudinata</taxon>
        <taxon>Testudines</taxon>
        <taxon>Cryptodira</taxon>
        <taxon>Durocryptodira</taxon>
        <taxon>Testudinoidea</taxon>
        <taxon>Testudinidae</taxon>
        <taxon>Gopherus</taxon>
    </lineage>
</organism>
<proteinExistence type="predicted"/>
<dbReference type="Proteomes" id="UP000291020">
    <property type="component" value="Unassembled WGS sequence"/>
</dbReference>
<keyword evidence="1" id="KW-0175">Coiled coil</keyword>
<feature type="coiled-coil region" evidence="1">
    <location>
        <begin position="44"/>
        <end position="71"/>
    </location>
</feature>
<reference evidence="3" key="1">
    <citation type="journal article" date="2017" name="PLoS ONE">
        <title>The Agassiz's desert tortoise genome provides a resource for the conservation of a threatened species.</title>
        <authorList>
            <person name="Tollis M."/>
            <person name="DeNardo D.F."/>
            <person name="Cornelius J.A."/>
            <person name="Dolby G.A."/>
            <person name="Edwards T."/>
            <person name="Henen B.T."/>
            <person name="Karl A.E."/>
            <person name="Murphy R.W."/>
            <person name="Kusumi K."/>
        </authorList>
    </citation>
    <scope>NUCLEOTIDE SEQUENCE [LARGE SCALE GENOMIC DNA]</scope>
</reference>
<dbReference type="PANTHER" id="PTHR20952:SF4">
    <property type="entry name" value="RETICULOPHAGY REGULATOR 2"/>
    <property type="match status" value="1"/>
</dbReference>
<dbReference type="AlphaFoldDB" id="A0A452H1L2"/>
<evidence type="ECO:0000313" key="2">
    <source>
        <dbReference type="Ensembl" id="ENSGAGP00000008280.1"/>
    </source>
</evidence>
<dbReference type="GO" id="GO:0016020">
    <property type="term" value="C:membrane"/>
    <property type="evidence" value="ECO:0007669"/>
    <property type="project" value="TreeGrafter"/>
</dbReference>
<dbReference type="InterPro" id="IPR052114">
    <property type="entry name" value="ER_autophagy_membrane_reg"/>
</dbReference>
<dbReference type="Ensembl" id="ENSGAGT00000009536.1">
    <property type="protein sequence ID" value="ENSGAGP00000008280.1"/>
    <property type="gene ID" value="ENSGAGG00000006578.1"/>
</dbReference>
<evidence type="ECO:0000313" key="3">
    <source>
        <dbReference type="Proteomes" id="UP000291020"/>
    </source>
</evidence>
<reference evidence="2" key="3">
    <citation type="submission" date="2025-09" db="UniProtKB">
        <authorList>
            <consortium name="Ensembl"/>
        </authorList>
    </citation>
    <scope>IDENTIFICATION</scope>
</reference>
<sequence length="89" mass="8837">PAPGRAGCCWGAGWGQARGAEGAGVGCPGAMAGGGRAEEAAGPEEAMERLAAALRQRLRGWEAALAAAQRLLVWERPLLSLVTAGGLGG</sequence>
<evidence type="ECO:0000256" key="1">
    <source>
        <dbReference type="SAM" id="Coils"/>
    </source>
</evidence>
<dbReference type="PANTHER" id="PTHR20952">
    <property type="entry name" value="ADP-RIBOSYLATION-LIKE FACTOR 6-INTERACTING PROTEIN"/>
    <property type="match status" value="1"/>
</dbReference>
<accession>A0A452H1L2</accession>
<protein>
    <submittedName>
        <fullName evidence="2">Uncharacterized protein</fullName>
    </submittedName>
</protein>
<dbReference type="STRING" id="38772.ENSGAGP00000008280"/>
<reference evidence="2" key="2">
    <citation type="submission" date="2025-08" db="UniProtKB">
        <authorList>
            <consortium name="Ensembl"/>
        </authorList>
    </citation>
    <scope>IDENTIFICATION</scope>
</reference>
<keyword evidence="3" id="KW-1185">Reference proteome</keyword>
<name>A0A452H1L2_9SAUR</name>